<accession>A0A9N8CWQ0</accession>
<evidence type="ECO:0008006" key="5">
    <source>
        <dbReference type="Google" id="ProtNLM"/>
    </source>
</evidence>
<evidence type="ECO:0000313" key="1">
    <source>
        <dbReference type="EMBL" id="CAB5609262.1"/>
    </source>
</evidence>
<name>A0A9N8CWQ0_9ENTR</name>
<dbReference type="AlphaFoldDB" id="A0A9N8CWQ0"/>
<keyword evidence="4" id="KW-1185">Reference proteome</keyword>
<evidence type="ECO:0000313" key="4">
    <source>
        <dbReference type="Proteomes" id="UP000837205"/>
    </source>
</evidence>
<evidence type="ECO:0000313" key="3">
    <source>
        <dbReference type="Proteomes" id="UP000834503"/>
    </source>
</evidence>
<sequence length="167" mass="18095">MRREKTKSFNVRLPVSLLARIESEALRKGLSRSDVVIEALSGVMGIEQSGADTKLLTAIEALRAEVRALGNGSGVAPQSAQRQAKEDVSHTAKQKARQIVPRGADPRFQAVSDEADQLIVSMTGENATLPAIAQALNAAGHTTATGQEWNTSRVRDYRHKLRERGLI</sequence>
<dbReference type="InterPro" id="IPR010985">
    <property type="entry name" value="Ribbon_hlx_hlx"/>
</dbReference>
<gene>
    <name evidence="1" type="ORF">GHA_05641</name>
    <name evidence="2" type="ORF">TML_06137</name>
</gene>
<evidence type="ECO:0000313" key="2">
    <source>
        <dbReference type="EMBL" id="CAC9268782.1"/>
    </source>
</evidence>
<dbReference type="EMBL" id="CAIIUA010000007">
    <property type="protein sequence ID" value="CAC9268782.1"/>
    <property type="molecule type" value="Genomic_DNA"/>
</dbReference>
<dbReference type="RefSeq" id="WP_112918735.1">
    <property type="nucleotide sequence ID" value="NZ_CAHPQT010000073.1"/>
</dbReference>
<dbReference type="Proteomes" id="UP000837205">
    <property type="component" value="Unassembled WGS sequence"/>
</dbReference>
<dbReference type="EMBL" id="CAHPQX010000057">
    <property type="protein sequence ID" value="CAB5609262.1"/>
    <property type="molecule type" value="Genomic_DNA"/>
</dbReference>
<organism evidence="1 3">
    <name type="scientific">Citrobacter werkmanii</name>
    <dbReference type="NCBI Taxonomy" id="67827"/>
    <lineage>
        <taxon>Bacteria</taxon>
        <taxon>Pseudomonadati</taxon>
        <taxon>Pseudomonadota</taxon>
        <taxon>Gammaproteobacteria</taxon>
        <taxon>Enterobacterales</taxon>
        <taxon>Enterobacteriaceae</taxon>
        <taxon>Citrobacter</taxon>
        <taxon>Citrobacter freundii complex</taxon>
    </lineage>
</organism>
<dbReference type="Proteomes" id="UP000834503">
    <property type="component" value="Unassembled WGS sequence"/>
</dbReference>
<proteinExistence type="predicted"/>
<dbReference type="SUPFAM" id="SSF47598">
    <property type="entry name" value="Ribbon-helix-helix"/>
    <property type="match status" value="1"/>
</dbReference>
<dbReference type="GO" id="GO:0006355">
    <property type="term" value="P:regulation of DNA-templated transcription"/>
    <property type="evidence" value="ECO:0007669"/>
    <property type="project" value="InterPro"/>
</dbReference>
<reference evidence="1" key="1">
    <citation type="submission" date="2020-05" db="EMBL/GenBank/DDBJ databases">
        <authorList>
            <person name="Delgado-Blas J."/>
        </authorList>
    </citation>
    <scope>NUCLEOTIDE SEQUENCE</scope>
    <source>
        <strain evidence="1">BB1459</strain>
        <strain evidence="2">BB1480</strain>
    </source>
</reference>
<protein>
    <recommendedName>
        <fullName evidence="5">Ribbon-helix-helix protein, CopG family</fullName>
    </recommendedName>
</protein>
<comment type="caution">
    <text evidence="1">The sequence shown here is derived from an EMBL/GenBank/DDBJ whole genome shotgun (WGS) entry which is preliminary data.</text>
</comment>